<evidence type="ECO:0000313" key="2">
    <source>
        <dbReference type="EMBL" id="GGC32790.1"/>
    </source>
</evidence>
<keyword evidence="1" id="KW-0812">Transmembrane</keyword>
<name>A0ABQ1M3J5_9BACT</name>
<proteinExistence type="predicted"/>
<keyword evidence="1" id="KW-1133">Transmembrane helix</keyword>
<feature type="transmembrane region" description="Helical" evidence="1">
    <location>
        <begin position="21"/>
        <end position="42"/>
    </location>
</feature>
<comment type="caution">
    <text evidence="2">The sequence shown here is derived from an EMBL/GenBank/DDBJ whole genome shotgun (WGS) entry which is preliminary data.</text>
</comment>
<dbReference type="EMBL" id="BMFD01000003">
    <property type="protein sequence ID" value="GGC32790.1"/>
    <property type="molecule type" value="Genomic_DNA"/>
</dbReference>
<evidence type="ECO:0000313" key="3">
    <source>
        <dbReference type="Proteomes" id="UP000635885"/>
    </source>
</evidence>
<keyword evidence="1" id="KW-0472">Membrane</keyword>
<sequence>MEVNKLISELKTRWKKPTPPLFQKLGQLGLILAGIGGAILTVPIALPIVLTNVAGYLLTAGTVLASISQITSE</sequence>
<gene>
    <name evidence="2" type="ORF">GCM10010993_09600</name>
</gene>
<keyword evidence="3" id="KW-1185">Reference proteome</keyword>
<evidence type="ECO:0000256" key="1">
    <source>
        <dbReference type="SAM" id="Phobius"/>
    </source>
</evidence>
<dbReference type="Proteomes" id="UP000635885">
    <property type="component" value="Unassembled WGS sequence"/>
</dbReference>
<organism evidence="2 3">
    <name type="scientific">Belliella aquatica</name>
    <dbReference type="NCBI Taxonomy" id="1323734"/>
    <lineage>
        <taxon>Bacteria</taxon>
        <taxon>Pseudomonadati</taxon>
        <taxon>Bacteroidota</taxon>
        <taxon>Cytophagia</taxon>
        <taxon>Cytophagales</taxon>
        <taxon>Cyclobacteriaceae</taxon>
        <taxon>Belliella</taxon>
    </lineage>
</organism>
<dbReference type="RefSeq" id="WP_188440261.1">
    <property type="nucleotide sequence ID" value="NZ_BMFD01000003.1"/>
</dbReference>
<reference evidence="3" key="1">
    <citation type="journal article" date="2019" name="Int. J. Syst. Evol. Microbiol.">
        <title>The Global Catalogue of Microorganisms (GCM) 10K type strain sequencing project: providing services to taxonomists for standard genome sequencing and annotation.</title>
        <authorList>
            <consortium name="The Broad Institute Genomics Platform"/>
            <consortium name="The Broad Institute Genome Sequencing Center for Infectious Disease"/>
            <person name="Wu L."/>
            <person name="Ma J."/>
        </authorList>
    </citation>
    <scope>NUCLEOTIDE SEQUENCE [LARGE SCALE GENOMIC DNA]</scope>
    <source>
        <strain evidence="3">CGMCC 1.12479</strain>
    </source>
</reference>
<accession>A0ABQ1M3J5</accession>
<protein>
    <submittedName>
        <fullName evidence="2">Uncharacterized protein</fullName>
    </submittedName>
</protein>